<accession>A0A3S5BA52</accession>
<sequence length="70" mass="7749">MCHQLTTEPIFHFAPTPTVGRHAFVGAKVNLQKCDIFDLYPRPAPTSPPTQARWLVRHCATLKPLAIGSP</sequence>
<reference evidence="1" key="1">
    <citation type="submission" date="2018-11" db="EMBL/GenBank/DDBJ databases">
        <authorList>
            <consortium name="Pathogen Informatics"/>
        </authorList>
    </citation>
    <scope>NUCLEOTIDE SEQUENCE</scope>
</reference>
<keyword evidence="2" id="KW-1185">Reference proteome</keyword>
<name>A0A3S5BA52_9PLAT</name>
<dbReference type="AlphaFoldDB" id="A0A3S5BA52"/>
<dbReference type="EMBL" id="CAAALY010266618">
    <property type="protein sequence ID" value="VEL40824.1"/>
    <property type="molecule type" value="Genomic_DNA"/>
</dbReference>
<evidence type="ECO:0000313" key="1">
    <source>
        <dbReference type="EMBL" id="VEL40824.1"/>
    </source>
</evidence>
<comment type="caution">
    <text evidence="1">The sequence shown here is derived from an EMBL/GenBank/DDBJ whole genome shotgun (WGS) entry which is preliminary data.</text>
</comment>
<gene>
    <name evidence="1" type="ORF">PXEA_LOCUS34264</name>
</gene>
<evidence type="ECO:0000313" key="2">
    <source>
        <dbReference type="Proteomes" id="UP000784294"/>
    </source>
</evidence>
<proteinExistence type="predicted"/>
<dbReference type="Proteomes" id="UP000784294">
    <property type="component" value="Unassembled WGS sequence"/>
</dbReference>
<protein>
    <submittedName>
        <fullName evidence="1">Uncharacterized protein</fullName>
    </submittedName>
</protein>
<organism evidence="1 2">
    <name type="scientific">Protopolystoma xenopodis</name>
    <dbReference type="NCBI Taxonomy" id="117903"/>
    <lineage>
        <taxon>Eukaryota</taxon>
        <taxon>Metazoa</taxon>
        <taxon>Spiralia</taxon>
        <taxon>Lophotrochozoa</taxon>
        <taxon>Platyhelminthes</taxon>
        <taxon>Monogenea</taxon>
        <taxon>Polyopisthocotylea</taxon>
        <taxon>Polystomatidea</taxon>
        <taxon>Polystomatidae</taxon>
        <taxon>Protopolystoma</taxon>
    </lineage>
</organism>